<evidence type="ECO:0000313" key="2">
    <source>
        <dbReference type="WBParaSite" id="nRc.2.0.1.t37189-RA"/>
    </source>
</evidence>
<dbReference type="Proteomes" id="UP000887565">
    <property type="component" value="Unplaced"/>
</dbReference>
<sequence>MLQDLQHSIISCFQKHILKSTDNDMKGTKMKTDHEFGIQKRLTFGVGTAVSRTIIKRTTKNKLDLIVGPFR</sequence>
<dbReference type="AlphaFoldDB" id="A0A915KGW1"/>
<reference evidence="2" key="1">
    <citation type="submission" date="2022-11" db="UniProtKB">
        <authorList>
            <consortium name="WormBaseParasite"/>
        </authorList>
    </citation>
    <scope>IDENTIFICATION</scope>
</reference>
<protein>
    <submittedName>
        <fullName evidence="2">Uncharacterized protein</fullName>
    </submittedName>
</protein>
<keyword evidence="1" id="KW-1185">Reference proteome</keyword>
<evidence type="ECO:0000313" key="1">
    <source>
        <dbReference type="Proteomes" id="UP000887565"/>
    </source>
</evidence>
<proteinExistence type="predicted"/>
<accession>A0A915KGW1</accession>
<organism evidence="1 2">
    <name type="scientific">Romanomermis culicivorax</name>
    <name type="common">Nematode worm</name>
    <dbReference type="NCBI Taxonomy" id="13658"/>
    <lineage>
        <taxon>Eukaryota</taxon>
        <taxon>Metazoa</taxon>
        <taxon>Ecdysozoa</taxon>
        <taxon>Nematoda</taxon>
        <taxon>Enoplea</taxon>
        <taxon>Dorylaimia</taxon>
        <taxon>Mermithida</taxon>
        <taxon>Mermithoidea</taxon>
        <taxon>Mermithidae</taxon>
        <taxon>Romanomermis</taxon>
    </lineage>
</organism>
<name>A0A915KGW1_ROMCU</name>
<dbReference type="WBParaSite" id="nRc.2.0.1.t37189-RA">
    <property type="protein sequence ID" value="nRc.2.0.1.t37189-RA"/>
    <property type="gene ID" value="nRc.2.0.1.g37189"/>
</dbReference>